<proteinExistence type="predicted"/>
<dbReference type="Proteomes" id="UP000663832">
    <property type="component" value="Unassembled WGS sequence"/>
</dbReference>
<evidence type="ECO:0000256" key="1">
    <source>
        <dbReference type="SAM" id="MobiDB-lite"/>
    </source>
</evidence>
<comment type="caution">
    <text evidence="2">The sequence shown here is derived from an EMBL/GenBank/DDBJ whole genome shotgun (WGS) entry which is preliminary data.</text>
</comment>
<organism evidence="2 5">
    <name type="scientific">Adineta steineri</name>
    <dbReference type="NCBI Taxonomy" id="433720"/>
    <lineage>
        <taxon>Eukaryota</taxon>
        <taxon>Metazoa</taxon>
        <taxon>Spiralia</taxon>
        <taxon>Gnathifera</taxon>
        <taxon>Rotifera</taxon>
        <taxon>Eurotatoria</taxon>
        <taxon>Bdelloidea</taxon>
        <taxon>Adinetida</taxon>
        <taxon>Adinetidae</taxon>
        <taxon>Adineta</taxon>
    </lineage>
</organism>
<feature type="region of interest" description="Disordered" evidence="1">
    <location>
        <begin position="42"/>
        <end position="61"/>
    </location>
</feature>
<evidence type="ECO:0000313" key="5">
    <source>
        <dbReference type="Proteomes" id="UP000663877"/>
    </source>
</evidence>
<name>A0A813UE18_9BILA</name>
<evidence type="ECO:0000313" key="2">
    <source>
        <dbReference type="EMBL" id="CAF0822133.1"/>
    </source>
</evidence>
<reference evidence="2" key="1">
    <citation type="submission" date="2021-02" db="EMBL/GenBank/DDBJ databases">
        <authorList>
            <person name="Nowell W R."/>
        </authorList>
    </citation>
    <scope>NUCLEOTIDE SEQUENCE</scope>
</reference>
<dbReference type="EMBL" id="CAJNOM010000212">
    <property type="protein sequence ID" value="CAF1236709.1"/>
    <property type="molecule type" value="Genomic_DNA"/>
</dbReference>
<dbReference type="Proteomes" id="UP000663877">
    <property type="component" value="Unassembled WGS sequence"/>
</dbReference>
<accession>A0A813UE18</accession>
<evidence type="ECO:0000313" key="4">
    <source>
        <dbReference type="Proteomes" id="UP000663832"/>
    </source>
</evidence>
<evidence type="ECO:0000313" key="3">
    <source>
        <dbReference type="EMBL" id="CAF1236709.1"/>
    </source>
</evidence>
<keyword evidence="4" id="KW-1185">Reference proteome</keyword>
<protein>
    <submittedName>
        <fullName evidence="2">Uncharacterized protein</fullName>
    </submittedName>
</protein>
<dbReference type="EMBL" id="CAJNOI010000018">
    <property type="protein sequence ID" value="CAF0822133.1"/>
    <property type="molecule type" value="Genomic_DNA"/>
</dbReference>
<dbReference type="AlphaFoldDB" id="A0A813UE18"/>
<sequence length="212" mass="23916">METDRENLANQARDIIRLEQYKKDVLTMGGFMHHLGEERPMLDESEGAKPYGSKAAGHSNEHVQGNLSLEKIAKKPTHTNFISKSDHIKCTKEGMDYIIENQEFSQNPQFVKAEVTFPLKKPILITVSGKNNETTYDFAGKATIVLHNRKNDQNQSDLRGPVHAQTIFAHQASSGDSPGYKLTVTRINSQTNKKEVTTTTHIPDEQWVTLRK</sequence>
<gene>
    <name evidence="2" type="ORF">BJG266_LOCUS6322</name>
    <name evidence="3" type="ORF">QVE165_LOCUS27739</name>
</gene>